<organism evidence="3 4">
    <name type="scientific">Necator americanus</name>
    <name type="common">Human hookworm</name>
    <dbReference type="NCBI Taxonomy" id="51031"/>
    <lineage>
        <taxon>Eukaryota</taxon>
        <taxon>Metazoa</taxon>
        <taxon>Ecdysozoa</taxon>
        <taxon>Nematoda</taxon>
        <taxon>Chromadorea</taxon>
        <taxon>Rhabditida</taxon>
        <taxon>Rhabditina</taxon>
        <taxon>Rhabditomorpha</taxon>
        <taxon>Strongyloidea</taxon>
        <taxon>Ancylostomatidae</taxon>
        <taxon>Bunostominae</taxon>
        <taxon>Necator</taxon>
    </lineage>
</organism>
<dbReference type="GO" id="GO:0003677">
    <property type="term" value="F:DNA binding"/>
    <property type="evidence" value="ECO:0007669"/>
    <property type="project" value="InterPro"/>
</dbReference>
<protein>
    <recommendedName>
        <fullName evidence="5">Replication protein</fullName>
    </recommendedName>
</protein>
<keyword evidence="4" id="KW-1185">Reference proteome</keyword>
<dbReference type="InterPro" id="IPR000989">
    <property type="entry name" value="Rep"/>
</dbReference>
<feature type="compositionally biased region" description="Basic residues" evidence="2">
    <location>
        <begin position="1"/>
        <end position="12"/>
    </location>
</feature>
<feature type="compositionally biased region" description="Basic and acidic residues" evidence="2">
    <location>
        <begin position="33"/>
        <end position="44"/>
    </location>
</feature>
<sequence length="430" mass="47785">MQSVSRTRHKSARSSAISHKTTGPSAAAPAGSVEREPRTARQEGRAGALGINAKLRATSENAMARRVERFALQSVARDILPDSRTAKCLRIRAHDKDVEVWKSKSHGTASYGGLQTCGSVWTCPVCAAKIAERRRLEIQAAMAQHRAQGGEVHLLTLTTPHTRFDVLDELLDRQAKALQAFLRDRKVKEVFTEMGHQGQIRAWEGTHGRKGTNNGWHPHFHFLQFVLVKADSTQLMDWKTRLYLRWDAYCQKAGLGSPSFAHGIDLQDGQQASNYVSKWGLEDEMTKAHIKKGKAGGETPFDLLRAVLADKNDKQAAALFAEFARCFKGKRQLSWSNGLKARFNQAEKDDQELAAEIEDSADLLGQITPDQWRDVLKVKARATVLELAAAAGWSAVQKFLTFIDGCRDGVYEYDEAMVAEARQLIMDGMS</sequence>
<evidence type="ECO:0000256" key="2">
    <source>
        <dbReference type="SAM" id="MobiDB-lite"/>
    </source>
</evidence>
<feature type="compositionally biased region" description="Polar residues" evidence="2">
    <location>
        <begin position="13"/>
        <end position="24"/>
    </location>
</feature>
<evidence type="ECO:0000313" key="4">
    <source>
        <dbReference type="Proteomes" id="UP000053676"/>
    </source>
</evidence>
<dbReference type="AlphaFoldDB" id="W2TDG0"/>
<dbReference type="OrthoDB" id="10043269at2759"/>
<proteinExistence type="predicted"/>
<gene>
    <name evidence="3" type="ORF">NECAME_18089</name>
</gene>
<dbReference type="Proteomes" id="UP000053676">
    <property type="component" value="Unassembled WGS sequence"/>
</dbReference>
<evidence type="ECO:0000256" key="1">
    <source>
        <dbReference type="ARBA" id="ARBA00022705"/>
    </source>
</evidence>
<evidence type="ECO:0008006" key="5">
    <source>
        <dbReference type="Google" id="ProtNLM"/>
    </source>
</evidence>
<dbReference type="GO" id="GO:0006260">
    <property type="term" value="P:DNA replication"/>
    <property type="evidence" value="ECO:0007669"/>
    <property type="project" value="UniProtKB-KW"/>
</dbReference>
<evidence type="ECO:0000313" key="3">
    <source>
        <dbReference type="EMBL" id="ETN79634.1"/>
    </source>
</evidence>
<reference evidence="4" key="1">
    <citation type="journal article" date="2014" name="Nat. Genet.">
        <title>Genome of the human hookworm Necator americanus.</title>
        <authorList>
            <person name="Tang Y.T."/>
            <person name="Gao X."/>
            <person name="Rosa B.A."/>
            <person name="Abubucker S."/>
            <person name="Hallsworth-Pepin K."/>
            <person name="Martin J."/>
            <person name="Tyagi R."/>
            <person name="Heizer E."/>
            <person name="Zhang X."/>
            <person name="Bhonagiri-Palsikar V."/>
            <person name="Minx P."/>
            <person name="Warren W.C."/>
            <person name="Wang Q."/>
            <person name="Zhan B."/>
            <person name="Hotez P.J."/>
            <person name="Sternberg P.W."/>
            <person name="Dougall A."/>
            <person name="Gaze S.T."/>
            <person name="Mulvenna J."/>
            <person name="Sotillo J."/>
            <person name="Ranganathan S."/>
            <person name="Rabelo E.M."/>
            <person name="Wilson R.K."/>
            <person name="Felgner P.L."/>
            <person name="Bethony J."/>
            <person name="Hawdon J.M."/>
            <person name="Gasser R.B."/>
            <person name="Loukas A."/>
            <person name="Mitreva M."/>
        </authorList>
    </citation>
    <scope>NUCLEOTIDE SEQUENCE [LARGE SCALE GENOMIC DNA]</scope>
</reference>
<dbReference type="EMBL" id="KI659401">
    <property type="protein sequence ID" value="ETN79634.1"/>
    <property type="molecule type" value="Genomic_DNA"/>
</dbReference>
<accession>W2TDG0</accession>
<name>W2TDG0_NECAM</name>
<feature type="region of interest" description="Disordered" evidence="2">
    <location>
        <begin position="1"/>
        <end position="47"/>
    </location>
</feature>
<dbReference type="Pfam" id="PF01446">
    <property type="entry name" value="Rep_1"/>
    <property type="match status" value="1"/>
</dbReference>
<keyword evidence="1" id="KW-0235">DNA replication</keyword>
<dbReference type="KEGG" id="nai:NECAME_18089"/>